<keyword evidence="2" id="KW-1185">Reference proteome</keyword>
<comment type="caution">
    <text evidence="1">The sequence shown here is derived from an EMBL/GenBank/DDBJ whole genome shotgun (WGS) entry which is preliminary data.</text>
</comment>
<dbReference type="OrthoDB" id="9799818at2"/>
<evidence type="ECO:0000313" key="1">
    <source>
        <dbReference type="EMBL" id="TDS57229.1"/>
    </source>
</evidence>
<dbReference type="PANTHER" id="PTHR43431">
    <property type="entry name" value="OXIDOREDUCTASE, SHORT CHAIN DEHYDROGENASE/REDUCTASE FAMILY (AFU_ORTHOLOGUE AFUA_5G14000)"/>
    <property type="match status" value="1"/>
</dbReference>
<accession>A0A4R7ETM2</accession>
<dbReference type="Pfam" id="PF00106">
    <property type="entry name" value="adh_short"/>
    <property type="match status" value="1"/>
</dbReference>
<dbReference type="PANTHER" id="PTHR43431:SF7">
    <property type="entry name" value="OXIDOREDUCTASE, SHORT CHAIN DEHYDROGENASE_REDUCTASE FAMILY (AFU_ORTHOLOGUE AFUA_5G14000)"/>
    <property type="match status" value="1"/>
</dbReference>
<dbReference type="AlphaFoldDB" id="A0A4R7ETM2"/>
<name>A0A4R7ETM2_9FLAO</name>
<dbReference type="EMBL" id="SOAG01000016">
    <property type="protein sequence ID" value="TDS57229.1"/>
    <property type="molecule type" value="Genomic_DNA"/>
</dbReference>
<organism evidence="1 2">
    <name type="scientific">Myroides indicus</name>
    <dbReference type="NCBI Taxonomy" id="1323422"/>
    <lineage>
        <taxon>Bacteria</taxon>
        <taxon>Pseudomonadati</taxon>
        <taxon>Bacteroidota</taxon>
        <taxon>Flavobacteriia</taxon>
        <taxon>Flavobacteriales</taxon>
        <taxon>Flavobacteriaceae</taxon>
        <taxon>Myroides</taxon>
    </lineage>
</organism>
<reference evidence="1 2" key="1">
    <citation type="submission" date="2019-03" db="EMBL/GenBank/DDBJ databases">
        <title>Genomic Encyclopedia of Archaeal and Bacterial Type Strains, Phase II (KMG-II): from individual species to whole genera.</title>
        <authorList>
            <person name="Goeker M."/>
        </authorList>
    </citation>
    <scope>NUCLEOTIDE SEQUENCE [LARGE SCALE GENOMIC DNA]</scope>
    <source>
        <strain evidence="1 2">DSM 28213</strain>
    </source>
</reference>
<dbReference type="SUPFAM" id="SSF51735">
    <property type="entry name" value="NAD(P)-binding Rossmann-fold domains"/>
    <property type="match status" value="1"/>
</dbReference>
<proteinExistence type="predicted"/>
<dbReference type="InterPro" id="IPR036291">
    <property type="entry name" value="NAD(P)-bd_dom_sf"/>
</dbReference>
<sequence>MTDRKIMLIVGAGQRLGISVAKRFLIDGFSVILISRNENNLNSLKQSLTGYKDYVFTYKADVSNKKKLKFVLESISKKFQTIDVLFYNAVNIVKRCIFHESEADLINDFIINVIGLLTTVQTLKENLIESNGVVLVSGGGIAICPMPEYSSYSISSSALRSLVLCLNSSLLEHGAYAGILLINGAIDENSQTYSPVNIANVFWQMYVERKVAEVLL</sequence>
<dbReference type="Gene3D" id="3.40.50.720">
    <property type="entry name" value="NAD(P)-binding Rossmann-like Domain"/>
    <property type="match status" value="1"/>
</dbReference>
<dbReference type="InterPro" id="IPR002347">
    <property type="entry name" value="SDR_fam"/>
</dbReference>
<dbReference type="Proteomes" id="UP000295215">
    <property type="component" value="Unassembled WGS sequence"/>
</dbReference>
<gene>
    <name evidence="1" type="ORF">C8P70_11642</name>
</gene>
<dbReference type="RefSeq" id="WP_133712797.1">
    <property type="nucleotide sequence ID" value="NZ_SOAG01000016.1"/>
</dbReference>
<evidence type="ECO:0000313" key="2">
    <source>
        <dbReference type="Proteomes" id="UP000295215"/>
    </source>
</evidence>
<protein>
    <submittedName>
        <fullName evidence="1">NADP-dependent 3-hydroxy acid dehydrogenase YdfG</fullName>
    </submittedName>
</protein>